<feature type="chain" id="PRO_5025551041" description="SUMO-conjugating enzyme UBC9" evidence="23">
    <location>
        <begin position="17"/>
        <end position="1520"/>
    </location>
</feature>
<comment type="subcellular location">
    <subcellularLocation>
        <location evidence="2">Cytoplasm</location>
    </subcellularLocation>
    <subcellularLocation>
        <location evidence="3">Late endosome</location>
    </subcellularLocation>
    <subcellularLocation>
        <location evidence="1">Nucleus</location>
    </subcellularLocation>
</comment>
<dbReference type="SUPFAM" id="SSF54495">
    <property type="entry name" value="UBC-like"/>
    <property type="match status" value="1"/>
</dbReference>
<dbReference type="Pfam" id="PF00179">
    <property type="entry name" value="UQ_con"/>
    <property type="match status" value="1"/>
</dbReference>
<dbReference type="InterPro" id="IPR018114">
    <property type="entry name" value="TRYPSIN_HIS"/>
</dbReference>
<comment type="catalytic activity">
    <reaction evidence="18">
        <text>Preferential cleavage: Arg-|-Xaa, Lys-|-Xaa, but with more restricted specificity than trypsin.</text>
        <dbReference type="EC" id="3.4.21.59"/>
    </reaction>
</comment>
<keyword evidence="8" id="KW-0963">Cytoplasm</keyword>
<dbReference type="FunFam" id="2.40.10.10:FF:000039">
    <property type="entry name" value="Brain-specific serine protease 4"/>
    <property type="match status" value="1"/>
</dbReference>
<keyword evidence="23" id="KW-0732">Signal</keyword>
<evidence type="ECO:0000256" key="7">
    <source>
        <dbReference type="ARBA" id="ARBA00022483"/>
    </source>
</evidence>
<accession>A0A6B0QUS8</accession>
<evidence type="ECO:0000256" key="9">
    <source>
        <dbReference type="ARBA" id="ARBA00022679"/>
    </source>
</evidence>
<dbReference type="Gene3D" id="3.10.110.10">
    <property type="entry name" value="Ubiquitin Conjugating Enzyme"/>
    <property type="match status" value="1"/>
</dbReference>
<gene>
    <name evidence="29" type="ORF">E5288_WYG009077</name>
</gene>
<name>A0A6B0QUS8_9CETA</name>
<keyword evidence="30" id="KW-1185">Reference proteome</keyword>
<dbReference type="CDD" id="cd08676">
    <property type="entry name" value="C2A_Munc13-like"/>
    <property type="match status" value="1"/>
</dbReference>
<dbReference type="CDD" id="cd23798">
    <property type="entry name" value="UBCc_UBE2I"/>
    <property type="match status" value="1"/>
</dbReference>
<evidence type="ECO:0000256" key="5">
    <source>
        <dbReference type="ARBA" id="ARBA00005823"/>
    </source>
</evidence>
<dbReference type="InterPro" id="IPR000008">
    <property type="entry name" value="C2_dom"/>
</dbReference>
<feature type="region of interest" description="Disordered" evidence="22">
    <location>
        <begin position="1142"/>
        <end position="1163"/>
    </location>
</feature>
<sequence>MLHLLALALLLSLVSAAPGQALQRAGIVGGQEAPGSRWPWQVSLRVSRRYWRHHCGGSLIHPQWVLTAAHCVGPEVHGPSYFRVQLREQHLYYQDQLLPISRIIPHPNYYSVKNGADIALLELDELVNISWHVQPVTLPPESETFPPGTQCWVTGWGNVDNGRRLPPPFPLKQVKVPVVENSVCDRKYHSGLSTGDNVPIVQEDNLCAGDSGRNFCQGDSGGPLVCKVNGTWLQAGVVSWGDGCAKPNRPGIYTRVTSYLDWIHQRGHTRVATSSRCWDKVAIWLAGEVGGQLEPSDGGPEASGFVAVPTKNPDGTMNLMNWECAIPGKKGTPWEGGLFKLRMLFKDDYPSSPPKCKFEPPLFHPNVYPSGTVCLSILEEDKDWRPAITIKQILLGIQELLNEPNIQDPAQAEAYTIYWKPGDGVEFFAQMRLILKKGEGRQGLPCPEVLLRSSSPAPAEPVDPSRGLRTLSQEEVDMLYEEALYTVLHRAGTMGPDQVDDEEALLSYLQQVFGTGPEEHAAAVERVKKAKAPTYALKVSVMRAKNLLAKDPNGFSDPYCMLGILPASGAVREPSPHKEQRFSFRKGSKRGGPLPAKCIQVTEVKSSTLNPVWKEHFLFEIEDVGTDQLHLDIWDHDDDVSLVEACRKLNEVIGLKGVSRYFKQIVKSARANGTAGPTEDHTDDFLGCLNIPVREVPVAGEDRWFKLEPRSSASRVQGDCQLILKLITTQRDTNMSQRGRSGFLSYLLLLNRLLQFEHRAEEPNSSSWRGELSGPAATVLCLHGAQSNLSALQLAVLHWQVSSRHHQTRTLDYGYLLGLLEDLQAHWEEAGSLPQEQEEGLADSFSAFSEFGLQLLRQLRDYFPATNSTAVYRLELLLKCLGKLQLFQPSFEICPFETELNMDIAAALKRGNREWFDKLLNTQSPREQPGPQRLAGLIKLADTIYEDLQSCYGIYASLFHSIIKVDFFTLTFRQLERLVAEEAWVLTEELSPKMTLEVALGLFELYLTLADIQRFWSSIPGRDSRSLALAGIHAPFLPAVKLWLQVLRDQTKWRLQGAVDVDTLEPMDASSKHSSSAATASLCFSHIQELQVGTTHQEEIGVWVQKGHGPQLLSPRLPPQDLCEAALFYTELLRKKVDAQPGAAGEAVSEPVSRGGAGVGDGGLGWPPPGCQPTHGAAGLEGTLPRPLLSCTQALDEDLQREARTVTAHLTSKMVGDVRKYVQHVSLSPDSIQNDEAVAPLLKYLDEKLALLNASLVKENLHRVLEALWELLLQAILQALGANRDVSADFYGRFHFTLEALVNFFHAEGQGLPLESLRDGSYKRLEEELRLHQCSTRECIEQYYLDKLKQRSMEHNRFGRLSVRCHYEAAEQPVSPGLSDPFVIVELGPPHLFPLVRSQRTQVKSRTLHPVYDELFYFSVPAEACRRRGACVLFTVMDHDWLSTNDFAGEAALGLGSVGGVARPQVGGSARASQPVTLHLRRPRAQVRSALRMLEGRPNKEAQEFVKRLRELEKYMEADP</sequence>
<dbReference type="InterPro" id="IPR009003">
    <property type="entry name" value="Peptidase_S1_PA"/>
</dbReference>
<comment type="caution">
    <text evidence="29">The sequence shown here is derived from an EMBL/GenBank/DDBJ whole genome shotgun (WGS) entry which is preliminary data.</text>
</comment>
<dbReference type="PANTHER" id="PTHR45999:SF1">
    <property type="entry name" value="BAI1-ASSOCIATED PROTEIN 3"/>
    <property type="match status" value="1"/>
</dbReference>
<dbReference type="Pfam" id="PF00089">
    <property type="entry name" value="Trypsin"/>
    <property type="match status" value="1"/>
</dbReference>
<evidence type="ECO:0000256" key="12">
    <source>
        <dbReference type="ARBA" id="ARBA00022786"/>
    </source>
</evidence>
<comment type="subunit">
    <text evidence="6">Homotetramer.</text>
</comment>
<dbReference type="PROSITE" id="PS50004">
    <property type="entry name" value="C2"/>
    <property type="match status" value="2"/>
</dbReference>
<dbReference type="InterPro" id="IPR043504">
    <property type="entry name" value="Peptidase_S1_PA_chymotrypsin"/>
</dbReference>
<evidence type="ECO:0000256" key="19">
    <source>
        <dbReference type="ARBA" id="ARBA00054350"/>
    </source>
</evidence>
<dbReference type="SUPFAM" id="SSF50494">
    <property type="entry name" value="Trypsin-like serine proteases"/>
    <property type="match status" value="1"/>
</dbReference>
<comment type="function">
    <text evidence="19">Tryptase is the major neutral protease present in mast cells and is secreted upon the coupled activation-degranulation response of this cell type.</text>
</comment>
<dbReference type="GO" id="GO:0005694">
    <property type="term" value="C:chromosome"/>
    <property type="evidence" value="ECO:0007669"/>
    <property type="project" value="UniProtKB-ARBA"/>
</dbReference>
<dbReference type="SMART" id="SM00212">
    <property type="entry name" value="UBCc"/>
    <property type="match status" value="1"/>
</dbReference>
<evidence type="ECO:0000256" key="14">
    <source>
        <dbReference type="ARBA" id="ARBA00023157"/>
    </source>
</evidence>
<dbReference type="PROSITE" id="PS00134">
    <property type="entry name" value="TRYPSIN_HIS"/>
    <property type="match status" value="1"/>
</dbReference>
<feature type="domain" description="UBC core" evidence="25">
    <location>
        <begin position="280"/>
        <end position="440"/>
    </location>
</feature>
<evidence type="ECO:0000256" key="23">
    <source>
        <dbReference type="SAM" id="SignalP"/>
    </source>
</evidence>
<dbReference type="PRINTS" id="PR00722">
    <property type="entry name" value="CHYMOTRYPSIN"/>
</dbReference>
<feature type="domain" description="MHD2" evidence="28">
    <location>
        <begin position="1235"/>
        <end position="1343"/>
    </location>
</feature>
<comment type="pathway">
    <text evidence="4">Protein modification; protein sumoylation.</text>
</comment>
<evidence type="ECO:0000256" key="21">
    <source>
        <dbReference type="PROSITE-ProRule" id="PRU10133"/>
    </source>
</evidence>
<dbReference type="GO" id="GO:0005634">
    <property type="term" value="C:nucleus"/>
    <property type="evidence" value="ECO:0007669"/>
    <property type="project" value="UniProtKB-SubCell"/>
</dbReference>
<dbReference type="InterPro" id="IPR052095">
    <property type="entry name" value="UNC-13_domain"/>
</dbReference>
<feature type="active site" description="Glycyl thioester intermediate" evidence="21">
    <location>
        <position position="374"/>
    </location>
</feature>
<keyword evidence="12" id="KW-0833">Ubl conjugation pathway</keyword>
<feature type="domain" description="MHD1" evidence="27">
    <location>
        <begin position="1003"/>
        <end position="1133"/>
    </location>
</feature>
<feature type="domain" description="Peptidase S1" evidence="26">
    <location>
        <begin position="27"/>
        <end position="268"/>
    </location>
</feature>
<keyword evidence="10" id="KW-0547">Nucleotide-binding</keyword>
<dbReference type="CDD" id="cd04009">
    <property type="entry name" value="C2B_Munc13-like"/>
    <property type="match status" value="1"/>
</dbReference>
<dbReference type="GO" id="GO:0032588">
    <property type="term" value="C:trans-Golgi network membrane"/>
    <property type="evidence" value="ECO:0007669"/>
    <property type="project" value="TreeGrafter"/>
</dbReference>
<feature type="domain" description="C2" evidence="24">
    <location>
        <begin position="516"/>
        <end position="675"/>
    </location>
</feature>
<dbReference type="GO" id="GO:0099503">
    <property type="term" value="C:secretory vesicle"/>
    <property type="evidence" value="ECO:0007669"/>
    <property type="project" value="TreeGrafter"/>
</dbReference>
<dbReference type="InterPro" id="IPR000608">
    <property type="entry name" value="UBC"/>
</dbReference>
<dbReference type="PROSITE" id="PS00183">
    <property type="entry name" value="UBC_1"/>
    <property type="match status" value="1"/>
</dbReference>
<dbReference type="GO" id="GO:0006887">
    <property type="term" value="P:exocytosis"/>
    <property type="evidence" value="ECO:0007669"/>
    <property type="project" value="UniProtKB-KW"/>
</dbReference>
<evidence type="ECO:0000313" key="30">
    <source>
        <dbReference type="Proteomes" id="UP000322234"/>
    </source>
</evidence>
<dbReference type="GO" id="GO:0005886">
    <property type="term" value="C:plasma membrane"/>
    <property type="evidence" value="ECO:0007669"/>
    <property type="project" value="TreeGrafter"/>
</dbReference>
<keyword evidence="11" id="KW-0967">Endosome</keyword>
<dbReference type="PANTHER" id="PTHR45999">
    <property type="entry name" value="UNC-13-4A, ISOFORM B"/>
    <property type="match status" value="1"/>
</dbReference>
<evidence type="ECO:0000259" key="26">
    <source>
        <dbReference type="PROSITE" id="PS50240"/>
    </source>
</evidence>
<dbReference type="Proteomes" id="UP000322234">
    <property type="component" value="Unassembled WGS sequence"/>
</dbReference>
<dbReference type="GO" id="GO:0031902">
    <property type="term" value="C:late endosome membrane"/>
    <property type="evidence" value="ECO:0007669"/>
    <property type="project" value="TreeGrafter"/>
</dbReference>
<evidence type="ECO:0000256" key="2">
    <source>
        <dbReference type="ARBA" id="ARBA00004496"/>
    </source>
</evidence>
<dbReference type="EC" id="3.4.21.59" evidence="20"/>
<evidence type="ECO:0000256" key="3">
    <source>
        <dbReference type="ARBA" id="ARBA00004603"/>
    </source>
</evidence>
<proteinExistence type="inferred from homology"/>
<dbReference type="Gene3D" id="2.60.40.150">
    <property type="entry name" value="C2 domain"/>
    <property type="match status" value="2"/>
</dbReference>
<keyword evidence="13" id="KW-0067">ATP-binding</keyword>
<evidence type="ECO:0000256" key="4">
    <source>
        <dbReference type="ARBA" id="ARBA00004718"/>
    </source>
</evidence>
<dbReference type="EMBL" id="VBQZ03000005">
    <property type="protein sequence ID" value="MXQ80860.1"/>
    <property type="molecule type" value="Genomic_DNA"/>
</dbReference>
<dbReference type="InterPro" id="IPR001254">
    <property type="entry name" value="Trypsin_dom"/>
</dbReference>
<evidence type="ECO:0000259" key="24">
    <source>
        <dbReference type="PROSITE" id="PS50004"/>
    </source>
</evidence>
<dbReference type="PROSITE" id="PS50127">
    <property type="entry name" value="UBC_2"/>
    <property type="match status" value="1"/>
</dbReference>
<evidence type="ECO:0000259" key="25">
    <source>
        <dbReference type="PROSITE" id="PS50127"/>
    </source>
</evidence>
<dbReference type="PROSITE" id="PS50240">
    <property type="entry name" value="TRYPSIN_DOM"/>
    <property type="match status" value="1"/>
</dbReference>
<dbReference type="GO" id="GO:0005524">
    <property type="term" value="F:ATP binding"/>
    <property type="evidence" value="ECO:0007669"/>
    <property type="project" value="UniProtKB-KW"/>
</dbReference>
<dbReference type="PROSITE" id="PS51259">
    <property type="entry name" value="MHD2"/>
    <property type="match status" value="1"/>
</dbReference>
<dbReference type="InterPro" id="IPR001314">
    <property type="entry name" value="Peptidase_S1A"/>
</dbReference>
<dbReference type="InterPro" id="IPR014770">
    <property type="entry name" value="Munc13_1"/>
</dbReference>
<dbReference type="Gene3D" id="2.40.10.10">
    <property type="entry name" value="Trypsin-like serine proteases"/>
    <property type="match status" value="2"/>
</dbReference>
<dbReference type="FunFam" id="3.10.110.10:FF:000035">
    <property type="entry name" value="SUMO-conjugating enzyme ubc9"/>
    <property type="match status" value="1"/>
</dbReference>
<dbReference type="PROSITE" id="PS51258">
    <property type="entry name" value="MHD1"/>
    <property type="match status" value="1"/>
</dbReference>
<evidence type="ECO:0000256" key="17">
    <source>
        <dbReference type="ARBA" id="ARBA00044296"/>
    </source>
</evidence>
<evidence type="ECO:0000313" key="29">
    <source>
        <dbReference type="EMBL" id="MXQ80860.1"/>
    </source>
</evidence>
<dbReference type="GO" id="GO:0001956">
    <property type="term" value="P:positive regulation of neurotransmitter secretion"/>
    <property type="evidence" value="ECO:0007669"/>
    <property type="project" value="TreeGrafter"/>
</dbReference>
<evidence type="ECO:0000256" key="11">
    <source>
        <dbReference type="ARBA" id="ARBA00022753"/>
    </source>
</evidence>
<evidence type="ECO:0000256" key="10">
    <source>
        <dbReference type="ARBA" id="ARBA00022741"/>
    </source>
</evidence>
<reference evidence="29" key="1">
    <citation type="submission" date="2019-10" db="EMBL/GenBank/DDBJ databases">
        <title>The sequence and de novo assembly of the wild yak genome.</title>
        <authorList>
            <person name="Liu Y."/>
        </authorList>
    </citation>
    <scope>NUCLEOTIDE SEQUENCE [LARGE SCALE GENOMIC DNA]</scope>
    <source>
        <strain evidence="29">WY2019</strain>
    </source>
</reference>
<dbReference type="CDD" id="cd00190">
    <property type="entry name" value="Tryp_SPc"/>
    <property type="match status" value="1"/>
</dbReference>
<dbReference type="GO" id="GO:1905413">
    <property type="term" value="P:regulation of dense core granule exocytosis"/>
    <property type="evidence" value="ECO:0007669"/>
    <property type="project" value="TreeGrafter"/>
</dbReference>
<dbReference type="InterPro" id="IPR016135">
    <property type="entry name" value="UBQ-conjugating_enzyme/RWD"/>
</dbReference>
<evidence type="ECO:0000256" key="22">
    <source>
        <dbReference type="SAM" id="MobiDB-lite"/>
    </source>
</evidence>
<keyword evidence="9" id="KW-0808">Transferase</keyword>
<feature type="domain" description="C2" evidence="24">
    <location>
        <begin position="1345"/>
        <end position="1469"/>
    </location>
</feature>
<dbReference type="FunFam" id="2.60.40.150:FF:000134">
    <property type="entry name" value="BAI1-associated protein 3 isoform X1"/>
    <property type="match status" value="1"/>
</dbReference>
<dbReference type="InterPro" id="IPR023313">
    <property type="entry name" value="UBQ-conjugating_AS"/>
</dbReference>
<keyword evidence="7" id="KW-0268">Exocytosis</keyword>
<evidence type="ECO:0000256" key="6">
    <source>
        <dbReference type="ARBA" id="ARBA00011881"/>
    </source>
</evidence>
<dbReference type="InterPro" id="IPR035892">
    <property type="entry name" value="C2_domain_sf"/>
</dbReference>
<dbReference type="Pfam" id="PF00168">
    <property type="entry name" value="C2"/>
    <property type="match status" value="3"/>
</dbReference>
<feature type="signal peptide" evidence="23">
    <location>
        <begin position="1"/>
        <end position="16"/>
    </location>
</feature>
<evidence type="ECO:0000256" key="8">
    <source>
        <dbReference type="ARBA" id="ARBA00022490"/>
    </source>
</evidence>
<dbReference type="SMART" id="SM00020">
    <property type="entry name" value="Tryp_SPc"/>
    <property type="match status" value="1"/>
</dbReference>
<dbReference type="GO" id="GO:0006508">
    <property type="term" value="P:proteolysis"/>
    <property type="evidence" value="ECO:0007669"/>
    <property type="project" value="InterPro"/>
</dbReference>
<dbReference type="InterPro" id="IPR014772">
    <property type="entry name" value="Munc13_dom-2"/>
</dbReference>
<dbReference type="GO" id="GO:0004252">
    <property type="term" value="F:serine-type endopeptidase activity"/>
    <property type="evidence" value="ECO:0007669"/>
    <property type="project" value="UniProtKB-EC"/>
</dbReference>
<evidence type="ECO:0000256" key="15">
    <source>
        <dbReference type="ARBA" id="ARBA00023242"/>
    </source>
</evidence>
<evidence type="ECO:0000256" key="1">
    <source>
        <dbReference type="ARBA" id="ARBA00004123"/>
    </source>
</evidence>
<evidence type="ECO:0000256" key="13">
    <source>
        <dbReference type="ARBA" id="ARBA00022840"/>
    </source>
</evidence>
<dbReference type="SUPFAM" id="SSF49562">
    <property type="entry name" value="C2 domain (Calcium/lipid-binding domain, CaLB)"/>
    <property type="match status" value="2"/>
</dbReference>
<evidence type="ECO:0000259" key="27">
    <source>
        <dbReference type="PROSITE" id="PS51258"/>
    </source>
</evidence>
<evidence type="ECO:0000259" key="28">
    <source>
        <dbReference type="PROSITE" id="PS51259"/>
    </source>
</evidence>
<dbReference type="GO" id="GO:0000149">
    <property type="term" value="F:SNARE binding"/>
    <property type="evidence" value="ECO:0007669"/>
    <property type="project" value="TreeGrafter"/>
</dbReference>
<dbReference type="Gene3D" id="1.10.357.50">
    <property type="match status" value="1"/>
</dbReference>
<evidence type="ECO:0000256" key="18">
    <source>
        <dbReference type="ARBA" id="ARBA00050838"/>
    </source>
</evidence>
<keyword evidence="14" id="KW-1015">Disulfide bond</keyword>
<dbReference type="GO" id="GO:0019787">
    <property type="term" value="F:ubiquitin-like protein transferase activity"/>
    <property type="evidence" value="ECO:0007669"/>
    <property type="project" value="UniProtKB-ARBA"/>
</dbReference>
<dbReference type="SMART" id="SM00239">
    <property type="entry name" value="C2"/>
    <property type="match status" value="2"/>
</dbReference>
<dbReference type="GO" id="GO:0098793">
    <property type="term" value="C:presynapse"/>
    <property type="evidence" value="ECO:0007669"/>
    <property type="project" value="GOC"/>
</dbReference>
<protein>
    <recommendedName>
        <fullName evidence="16">SUMO-conjugating enzyme UBC9</fullName>
        <ecNumber evidence="20">3.4.21.59</ecNumber>
    </recommendedName>
    <alternativeName>
        <fullName evidence="17">Ubiquitin carrier protein 9</fullName>
    </alternativeName>
</protein>
<dbReference type="GO" id="GO:0055038">
    <property type="term" value="C:recycling endosome membrane"/>
    <property type="evidence" value="ECO:0007669"/>
    <property type="project" value="TreeGrafter"/>
</dbReference>
<keyword evidence="15" id="KW-0539">Nucleus</keyword>
<evidence type="ECO:0000256" key="16">
    <source>
        <dbReference type="ARBA" id="ARBA00039165"/>
    </source>
</evidence>
<comment type="similarity">
    <text evidence="5">Belongs to the unc-13 family.</text>
</comment>
<evidence type="ECO:0000256" key="20">
    <source>
        <dbReference type="ARBA" id="ARBA00066748"/>
    </source>
</evidence>
<organism evidence="29 30">
    <name type="scientific">Bos mutus</name>
    <name type="common">wild yak</name>
    <dbReference type="NCBI Taxonomy" id="72004"/>
    <lineage>
        <taxon>Eukaryota</taxon>
        <taxon>Metazoa</taxon>
        <taxon>Chordata</taxon>
        <taxon>Craniata</taxon>
        <taxon>Vertebrata</taxon>
        <taxon>Euteleostomi</taxon>
        <taxon>Mammalia</taxon>
        <taxon>Eutheria</taxon>
        <taxon>Laurasiatheria</taxon>
        <taxon>Artiodactyla</taxon>
        <taxon>Ruminantia</taxon>
        <taxon>Pecora</taxon>
        <taxon>Bovidae</taxon>
        <taxon>Bovinae</taxon>
        <taxon>Bos</taxon>
    </lineage>
</organism>